<dbReference type="InterPro" id="IPR020845">
    <property type="entry name" value="AMP-binding_CS"/>
</dbReference>
<dbReference type="EMBL" id="LR782681">
    <property type="protein sequence ID" value="CAB3219806.1"/>
    <property type="molecule type" value="mRNA"/>
</dbReference>
<dbReference type="InterPro" id="IPR042099">
    <property type="entry name" value="ANL_N_sf"/>
</dbReference>
<feature type="domain" description="AMP-dependent synthetase/ligase" evidence="5">
    <location>
        <begin position="466"/>
        <end position="533"/>
    </location>
</feature>
<evidence type="ECO:0000256" key="2">
    <source>
        <dbReference type="ARBA" id="ARBA00022832"/>
    </source>
</evidence>
<sequence>MASRSRPRFQVDYLPTSSRSSSTFRLGASAGGRYIRPISVHRYILAKPGRVESCGAGLQLLLHGYCDFVRHARSCCHRTYRQTMRTSNYRGRQDPKLAVLLKGVQEGKYSIKLIVAMETIDDDNKKLADECGVKVMTFSEVEENGKANLKDFVPPKPEDLHTICYTSGTTGLPKGVMMTHRNIISNHAGVYGVGKTHFLDMGPNDVYISYLPLAHVFERLLAVQMYYLGGRVGFFQGDIKLLLSDIAELKPTVFAMVPRLINRIYDKIHAGVAGSAIKKFLLDKAHKSKLAKLRKGVVTRSSIWDSLVFKKVQNLVGGRVKFCITGAAPVSTDVLNFMRCALGIYFTEGYGQTESCCGISITVPGDYESGSVGTPVLCNHLKLVDVPEKNYFAKDGVGEICAKGANIFKGYYKDEEKTKEALDEDGWLHTGDVGKWLPNGSLKIIDRKKHIFKLSQGEYIAPEKVYFTEGYGQTEATAGIAISVPGDYYSGSVGTPTLSNYVKLVDVPEKNYFAKEGVGEICAKGPNIFQGYYKNEEKTKEALDEDGWLHTGDVGKWLPNGSLKIIDRKKHIFKQAQGEYIAPEKIEQVLVQSASSWPGICVWGKS</sequence>
<evidence type="ECO:0000313" key="6">
    <source>
        <dbReference type="EMBL" id="CAB3219806.1"/>
    </source>
</evidence>
<protein>
    <recommendedName>
        <fullName evidence="4">long-chain-fatty-acid--CoA ligase</fullName>
        <ecNumber evidence="4">6.2.1.3</ecNumber>
    </recommendedName>
</protein>
<dbReference type="InterPro" id="IPR000873">
    <property type="entry name" value="AMP-dep_synth/lig_dom"/>
</dbReference>
<accession>A0A6F9D6K2</accession>
<dbReference type="Pfam" id="PF00501">
    <property type="entry name" value="AMP-binding"/>
    <property type="match status" value="2"/>
</dbReference>
<keyword evidence="1 6" id="KW-0436">Ligase</keyword>
<dbReference type="Gene3D" id="3.40.50.12780">
    <property type="entry name" value="N-terminal domain of ligase-like"/>
    <property type="match status" value="2"/>
</dbReference>
<dbReference type="GO" id="GO:0004467">
    <property type="term" value="F:long-chain fatty acid-CoA ligase activity"/>
    <property type="evidence" value="ECO:0007669"/>
    <property type="project" value="UniProtKB-EC"/>
</dbReference>
<keyword evidence="3" id="KW-0443">Lipid metabolism</keyword>
<evidence type="ECO:0000256" key="4">
    <source>
        <dbReference type="ARBA" id="ARBA00026121"/>
    </source>
</evidence>
<dbReference type="GO" id="GO:0016020">
    <property type="term" value="C:membrane"/>
    <property type="evidence" value="ECO:0007669"/>
    <property type="project" value="TreeGrafter"/>
</dbReference>
<reference evidence="6" key="1">
    <citation type="submission" date="2020-04" db="EMBL/GenBank/DDBJ databases">
        <authorList>
            <person name="Neveu A P."/>
        </authorList>
    </citation>
    <scope>NUCLEOTIDE SEQUENCE</scope>
    <source>
        <tissue evidence="6">Whole embryo</tissue>
    </source>
</reference>
<proteinExistence type="evidence at transcript level"/>
<evidence type="ECO:0000256" key="1">
    <source>
        <dbReference type="ARBA" id="ARBA00022598"/>
    </source>
</evidence>
<dbReference type="PANTHER" id="PTHR43272:SF107">
    <property type="entry name" value="LONG-CHAIN-FATTY-ACID--COA LIGASE 5"/>
    <property type="match status" value="1"/>
</dbReference>
<dbReference type="GO" id="GO:0005783">
    <property type="term" value="C:endoplasmic reticulum"/>
    <property type="evidence" value="ECO:0007669"/>
    <property type="project" value="TreeGrafter"/>
</dbReference>
<dbReference type="PANTHER" id="PTHR43272">
    <property type="entry name" value="LONG-CHAIN-FATTY-ACID--COA LIGASE"/>
    <property type="match status" value="1"/>
</dbReference>
<keyword evidence="2" id="KW-0276">Fatty acid metabolism</keyword>
<dbReference type="EC" id="6.2.1.3" evidence="4"/>
<gene>
    <name evidence="6" type="primary">Acsl1-005</name>
</gene>
<feature type="domain" description="AMP-dependent synthetase/ligase" evidence="5">
    <location>
        <begin position="137"/>
        <end position="412"/>
    </location>
</feature>
<dbReference type="PROSITE" id="PS00455">
    <property type="entry name" value="AMP_BINDING"/>
    <property type="match status" value="1"/>
</dbReference>
<evidence type="ECO:0000256" key="3">
    <source>
        <dbReference type="ARBA" id="ARBA00023098"/>
    </source>
</evidence>
<dbReference type="AlphaFoldDB" id="A0A6F9D6K2"/>
<name>A0A6F9D6K2_9ASCI</name>
<dbReference type="SUPFAM" id="SSF56801">
    <property type="entry name" value="Acetyl-CoA synthetase-like"/>
    <property type="match status" value="2"/>
</dbReference>
<organism evidence="6">
    <name type="scientific">Phallusia mammillata</name>
    <dbReference type="NCBI Taxonomy" id="59560"/>
    <lineage>
        <taxon>Eukaryota</taxon>
        <taxon>Metazoa</taxon>
        <taxon>Chordata</taxon>
        <taxon>Tunicata</taxon>
        <taxon>Ascidiacea</taxon>
        <taxon>Phlebobranchia</taxon>
        <taxon>Ascidiidae</taxon>
        <taxon>Phallusia</taxon>
    </lineage>
</organism>
<evidence type="ECO:0000259" key="5">
    <source>
        <dbReference type="Pfam" id="PF00501"/>
    </source>
</evidence>